<accession>A0ACC0INQ4</accession>
<protein>
    <submittedName>
        <fullName evidence="1">Uncharacterized protein</fullName>
    </submittedName>
</protein>
<dbReference type="Proteomes" id="UP001060215">
    <property type="component" value="Chromosome 3"/>
</dbReference>
<proteinExistence type="predicted"/>
<keyword evidence="2" id="KW-1185">Reference proteome</keyword>
<evidence type="ECO:0000313" key="2">
    <source>
        <dbReference type="Proteomes" id="UP001060215"/>
    </source>
</evidence>
<sequence>MLVDKHLTAECKATSKAECKTTCSNQFKPPAAANSNHQPNQTTKSQTPNQPQTQCQTTNQLKQQQAKKETNPHHQAAHHQGYANCEMAAVHLLLGWLLLVQPMAPSAKTSADCRPPADHQQTIS</sequence>
<reference evidence="1 2" key="1">
    <citation type="journal article" date="2022" name="Plant J.">
        <title>Chromosome-level genome of Camellia lanceoleosa provides a valuable resource for understanding genome evolution and self-incompatibility.</title>
        <authorList>
            <person name="Gong W."/>
            <person name="Xiao S."/>
            <person name="Wang L."/>
            <person name="Liao Z."/>
            <person name="Chang Y."/>
            <person name="Mo W."/>
            <person name="Hu G."/>
            <person name="Li W."/>
            <person name="Zhao G."/>
            <person name="Zhu H."/>
            <person name="Hu X."/>
            <person name="Ji K."/>
            <person name="Xiang X."/>
            <person name="Song Q."/>
            <person name="Yuan D."/>
            <person name="Jin S."/>
            <person name="Zhang L."/>
        </authorList>
    </citation>
    <scope>NUCLEOTIDE SEQUENCE [LARGE SCALE GENOMIC DNA]</scope>
    <source>
        <strain evidence="1">SQ_2022a</strain>
    </source>
</reference>
<comment type="caution">
    <text evidence="1">The sequence shown here is derived from an EMBL/GenBank/DDBJ whole genome shotgun (WGS) entry which is preliminary data.</text>
</comment>
<name>A0ACC0INQ4_9ERIC</name>
<organism evidence="1 2">
    <name type="scientific">Camellia lanceoleosa</name>
    <dbReference type="NCBI Taxonomy" id="1840588"/>
    <lineage>
        <taxon>Eukaryota</taxon>
        <taxon>Viridiplantae</taxon>
        <taxon>Streptophyta</taxon>
        <taxon>Embryophyta</taxon>
        <taxon>Tracheophyta</taxon>
        <taxon>Spermatophyta</taxon>
        <taxon>Magnoliopsida</taxon>
        <taxon>eudicotyledons</taxon>
        <taxon>Gunneridae</taxon>
        <taxon>Pentapetalae</taxon>
        <taxon>asterids</taxon>
        <taxon>Ericales</taxon>
        <taxon>Theaceae</taxon>
        <taxon>Camellia</taxon>
    </lineage>
</organism>
<gene>
    <name evidence="1" type="ORF">LOK49_LG02G00290</name>
</gene>
<evidence type="ECO:0000313" key="1">
    <source>
        <dbReference type="EMBL" id="KAI8027065.1"/>
    </source>
</evidence>
<dbReference type="EMBL" id="CM045760">
    <property type="protein sequence ID" value="KAI8027065.1"/>
    <property type="molecule type" value="Genomic_DNA"/>
</dbReference>